<keyword evidence="3" id="KW-1185">Reference proteome</keyword>
<accession>A0ABW4MY26</accession>
<dbReference type="Proteomes" id="UP001597237">
    <property type="component" value="Unassembled WGS sequence"/>
</dbReference>
<protein>
    <submittedName>
        <fullName evidence="2">Uncharacterized protein</fullName>
    </submittedName>
</protein>
<comment type="caution">
    <text evidence="2">The sequence shown here is derived from an EMBL/GenBank/DDBJ whole genome shotgun (WGS) entry which is preliminary data.</text>
</comment>
<dbReference type="EMBL" id="JBHUEY010000001">
    <property type="protein sequence ID" value="MFD1782497.1"/>
    <property type="molecule type" value="Genomic_DNA"/>
</dbReference>
<evidence type="ECO:0000313" key="2">
    <source>
        <dbReference type="EMBL" id="MFD1782497.1"/>
    </source>
</evidence>
<sequence length="37" mass="4059">MAKGQKRSNKEIRKPKQPAPKAAPAAQTFFNPAHKKG</sequence>
<evidence type="ECO:0000313" key="3">
    <source>
        <dbReference type="Proteomes" id="UP001597237"/>
    </source>
</evidence>
<proteinExistence type="predicted"/>
<feature type="region of interest" description="Disordered" evidence="1">
    <location>
        <begin position="1"/>
        <end position="37"/>
    </location>
</feature>
<reference evidence="3" key="1">
    <citation type="journal article" date="2019" name="Int. J. Syst. Evol. Microbiol.">
        <title>The Global Catalogue of Microorganisms (GCM) 10K type strain sequencing project: providing services to taxonomists for standard genome sequencing and annotation.</title>
        <authorList>
            <consortium name="The Broad Institute Genomics Platform"/>
            <consortium name="The Broad Institute Genome Sequencing Center for Infectious Disease"/>
            <person name="Wu L."/>
            <person name="Ma J."/>
        </authorList>
    </citation>
    <scope>NUCLEOTIDE SEQUENCE [LARGE SCALE GENOMIC DNA]</scope>
    <source>
        <strain evidence="3">DFY28</strain>
    </source>
</reference>
<gene>
    <name evidence="2" type="ORF">ACFSC0_03750</name>
</gene>
<dbReference type="RefSeq" id="WP_377280451.1">
    <property type="nucleotide sequence ID" value="NZ_JBHRSI010000001.1"/>
</dbReference>
<name>A0ABW4MY26_9CAUL</name>
<organism evidence="2 3">
    <name type="scientific">Phenylobacterium terrae</name>
    <dbReference type="NCBI Taxonomy" id="2665495"/>
    <lineage>
        <taxon>Bacteria</taxon>
        <taxon>Pseudomonadati</taxon>
        <taxon>Pseudomonadota</taxon>
        <taxon>Alphaproteobacteria</taxon>
        <taxon>Caulobacterales</taxon>
        <taxon>Caulobacteraceae</taxon>
        <taxon>Phenylobacterium</taxon>
    </lineage>
</organism>
<evidence type="ECO:0000256" key="1">
    <source>
        <dbReference type="SAM" id="MobiDB-lite"/>
    </source>
</evidence>